<dbReference type="EMBL" id="RAPK01000008">
    <property type="protein sequence ID" value="RKD73204.1"/>
    <property type="molecule type" value="Genomic_DNA"/>
</dbReference>
<comment type="function">
    <text evidence="3">Positive regulator of sigma-B activity. Non-phosphorylated RsbV binds to RsbW, preventing its association with sigma-B. When phosphorylated, releases RsbW, which is then free to complex with and inactivate sigma-B.</text>
</comment>
<evidence type="ECO:0000256" key="4">
    <source>
        <dbReference type="RuleBase" id="RU003749"/>
    </source>
</evidence>
<protein>
    <recommendedName>
        <fullName evidence="4">Anti-sigma factor antagonist</fullName>
    </recommendedName>
</protein>
<dbReference type="InterPro" id="IPR003658">
    <property type="entry name" value="Anti-sigma_ant"/>
</dbReference>
<dbReference type="InterPro" id="IPR002645">
    <property type="entry name" value="STAS_dom"/>
</dbReference>
<evidence type="ECO:0000256" key="3">
    <source>
        <dbReference type="ARBA" id="ARBA00024670"/>
    </source>
</evidence>
<evidence type="ECO:0000259" key="5">
    <source>
        <dbReference type="PROSITE" id="PS50801"/>
    </source>
</evidence>
<evidence type="ECO:0000256" key="2">
    <source>
        <dbReference type="ARBA" id="ARBA00022553"/>
    </source>
</evidence>
<sequence length="110" mass="12098">MNLDIKTEHSKEEAILYIEGEVDAYTAPQLKEAIEPLTEKDGQLVTVDLTNVSYIDSTGLGIFVGALKSSEANNSKLRLVGLNQRVMRLFSITGLDEVIDIEEGKKEGTQ</sequence>
<comment type="similarity">
    <text evidence="1 4">Belongs to the anti-sigma-factor antagonist family.</text>
</comment>
<dbReference type="RefSeq" id="WP_120192684.1">
    <property type="nucleotide sequence ID" value="NZ_RAPK01000008.1"/>
</dbReference>
<dbReference type="CDD" id="cd07043">
    <property type="entry name" value="STAS_anti-anti-sigma_factors"/>
    <property type="match status" value="1"/>
</dbReference>
<dbReference type="PANTHER" id="PTHR33495:SF9">
    <property type="entry name" value="ANTI-SIGMA-B FACTOR ANTAGONIST"/>
    <property type="match status" value="1"/>
</dbReference>
<dbReference type="PANTHER" id="PTHR33495">
    <property type="entry name" value="ANTI-SIGMA FACTOR ANTAGONIST TM_1081-RELATED-RELATED"/>
    <property type="match status" value="1"/>
</dbReference>
<reference evidence="6 7" key="1">
    <citation type="submission" date="2018-09" db="EMBL/GenBank/DDBJ databases">
        <title>Genomic Encyclopedia of Archaeal and Bacterial Type Strains, Phase II (KMG-II): from individual species to whole genera.</title>
        <authorList>
            <person name="Goeker M."/>
        </authorList>
    </citation>
    <scope>NUCLEOTIDE SEQUENCE [LARGE SCALE GENOMIC DNA]</scope>
    <source>
        <strain evidence="6 7">DSM 17008</strain>
    </source>
</reference>
<accession>A0A419V3X8</accession>
<name>A0A419V3X8_9BACL</name>
<proteinExistence type="inferred from homology"/>
<evidence type="ECO:0000256" key="1">
    <source>
        <dbReference type="ARBA" id="ARBA00009013"/>
    </source>
</evidence>
<gene>
    <name evidence="6" type="ORF">ATL39_1495</name>
</gene>
<dbReference type="SUPFAM" id="SSF52091">
    <property type="entry name" value="SpoIIaa-like"/>
    <property type="match status" value="1"/>
</dbReference>
<dbReference type="PROSITE" id="PS50801">
    <property type="entry name" value="STAS"/>
    <property type="match status" value="1"/>
</dbReference>
<evidence type="ECO:0000313" key="6">
    <source>
        <dbReference type="EMBL" id="RKD73204.1"/>
    </source>
</evidence>
<keyword evidence="7" id="KW-1185">Reference proteome</keyword>
<comment type="caution">
    <text evidence="6">The sequence shown here is derived from an EMBL/GenBank/DDBJ whole genome shotgun (WGS) entry which is preliminary data.</text>
</comment>
<dbReference type="Gene3D" id="3.30.750.24">
    <property type="entry name" value="STAS domain"/>
    <property type="match status" value="1"/>
</dbReference>
<feature type="domain" description="STAS" evidence="5">
    <location>
        <begin position="3"/>
        <end position="110"/>
    </location>
</feature>
<keyword evidence="2" id="KW-0597">Phosphoprotein</keyword>
<dbReference type="InterPro" id="IPR036513">
    <property type="entry name" value="STAS_dom_sf"/>
</dbReference>
<organism evidence="6 7">
    <name type="scientific">Sinobaca qinghaiensis</name>
    <dbReference type="NCBI Taxonomy" id="342944"/>
    <lineage>
        <taxon>Bacteria</taxon>
        <taxon>Bacillati</taxon>
        <taxon>Bacillota</taxon>
        <taxon>Bacilli</taxon>
        <taxon>Bacillales</taxon>
        <taxon>Sporolactobacillaceae</taxon>
        <taxon>Sinobaca</taxon>
    </lineage>
</organism>
<dbReference type="OrthoDB" id="9793697at2"/>
<dbReference type="NCBIfam" id="TIGR00377">
    <property type="entry name" value="ant_ant_sig"/>
    <property type="match status" value="1"/>
</dbReference>
<dbReference type="GO" id="GO:0043856">
    <property type="term" value="F:anti-sigma factor antagonist activity"/>
    <property type="evidence" value="ECO:0007669"/>
    <property type="project" value="InterPro"/>
</dbReference>
<dbReference type="Proteomes" id="UP000285120">
    <property type="component" value="Unassembled WGS sequence"/>
</dbReference>
<dbReference type="AlphaFoldDB" id="A0A419V3X8"/>
<dbReference type="Pfam" id="PF01740">
    <property type="entry name" value="STAS"/>
    <property type="match status" value="1"/>
</dbReference>
<evidence type="ECO:0000313" key="7">
    <source>
        <dbReference type="Proteomes" id="UP000285120"/>
    </source>
</evidence>